<feature type="domain" description="DUF4178" evidence="1">
    <location>
        <begin position="282"/>
        <end position="416"/>
    </location>
</feature>
<proteinExistence type="predicted"/>
<gene>
    <name evidence="2" type="ORF">ABHF33_04260</name>
</gene>
<feature type="domain" description="DUF4178" evidence="1">
    <location>
        <begin position="56"/>
        <end position="200"/>
    </location>
</feature>
<accession>A0AAU7F9X2</accession>
<dbReference type="InterPro" id="IPR025235">
    <property type="entry name" value="DUF4178"/>
</dbReference>
<dbReference type="KEGG" id="cmav:ABHF33_04260"/>
<evidence type="ECO:0000313" key="2">
    <source>
        <dbReference type="EMBL" id="XBM01505.1"/>
    </source>
</evidence>
<organism evidence="2">
    <name type="scientific">Chitinibacter mangrovi</name>
    <dbReference type="NCBI Taxonomy" id="3153927"/>
    <lineage>
        <taxon>Bacteria</taxon>
        <taxon>Pseudomonadati</taxon>
        <taxon>Pseudomonadota</taxon>
        <taxon>Betaproteobacteria</taxon>
        <taxon>Neisseriales</taxon>
        <taxon>Chitinibacteraceae</taxon>
        <taxon>Chitinibacter</taxon>
    </lineage>
</organism>
<dbReference type="EMBL" id="CP157355">
    <property type="protein sequence ID" value="XBM01505.1"/>
    <property type="molecule type" value="Genomic_DNA"/>
</dbReference>
<dbReference type="RefSeq" id="WP_348945790.1">
    <property type="nucleotide sequence ID" value="NZ_CP157355.1"/>
</dbReference>
<dbReference type="AlphaFoldDB" id="A0AAU7F9X2"/>
<dbReference type="Pfam" id="PF13785">
    <property type="entry name" value="DUF4178"/>
    <property type="match status" value="2"/>
</dbReference>
<evidence type="ECO:0000259" key="1">
    <source>
        <dbReference type="Pfam" id="PF13785"/>
    </source>
</evidence>
<protein>
    <submittedName>
        <fullName evidence="2">DUF4178 domain-containing protein</fullName>
    </submittedName>
</protein>
<name>A0AAU7F9X2_9NEIS</name>
<reference evidence="2" key="1">
    <citation type="submission" date="2024-05" db="EMBL/GenBank/DDBJ databases">
        <authorList>
            <person name="Yang L."/>
            <person name="Pan L."/>
        </authorList>
    </citation>
    <scope>NUCLEOTIDE SEQUENCE</scope>
    <source>
        <strain evidence="2">FCG-7</strain>
    </source>
</reference>
<sequence length="491" mass="54592">MFRTACPSCGAEVLFRSTISAISVCEYCQSTVLRSADEVKDIGKIGKVLEDYSPIQIGTSGVFAGRAFTVIGRIQLRYDAGLWNEWYVSFDGDKYGWLGDTSGQYMFTLPLPEGGAANAPQFEYLSPEMRYEHGGRAYVVTDKRTAQCVGGQGELPFVVGNGYVAKVVDCRSGDRFLTIDYSDVNAAKPNPQLYVGEAVELKNLQAQLLRSDDEIQRSAGRLKGTANVLDCPSCGNQLQYRAGVATQIVCAACGSEVDCSGDRALVLSKHTEAERYHATLDVGDSTMISGVSWTVIGLIEMAETEDDDSHWTEYLLYNWQQGFQWLVEAKDGWSRVKVLNEMPESWSDAHATLKGQRYSKMYDSYTAKVVYAAGAFNWRVSVGDRVQLWEYQNGSERLCKEKNNAEVVWSQASKISNQQIALWFSKAKVQTIKSDEDSGDQRSMAWRYTLILLAINLPLVLFGGEVIEGLFWTGLAGYILHWPLNKSDSDE</sequence>